<evidence type="ECO:0008006" key="3">
    <source>
        <dbReference type="Google" id="ProtNLM"/>
    </source>
</evidence>
<gene>
    <name evidence="1" type="ORF">SAMN04488023_102252</name>
</gene>
<keyword evidence="2" id="KW-1185">Reference proteome</keyword>
<dbReference type="AlphaFoldDB" id="A0A1H9K847"/>
<dbReference type="STRING" id="390241.SAMN04488023_102252"/>
<proteinExistence type="predicted"/>
<protein>
    <recommendedName>
        <fullName evidence="3">MAC/Perforin domain-containing protein</fullName>
    </recommendedName>
</protein>
<name>A0A1H9K847_9SPHI</name>
<reference evidence="1 2" key="1">
    <citation type="submission" date="2016-10" db="EMBL/GenBank/DDBJ databases">
        <authorList>
            <person name="de Groot N.N."/>
        </authorList>
    </citation>
    <scope>NUCLEOTIDE SEQUENCE [LARGE SCALE GENOMIC DNA]</scope>
    <source>
        <strain evidence="1 2">DSM 18610</strain>
    </source>
</reference>
<dbReference type="Proteomes" id="UP000199572">
    <property type="component" value="Unassembled WGS sequence"/>
</dbReference>
<dbReference type="RefSeq" id="WP_139180116.1">
    <property type="nucleotide sequence ID" value="NZ_FOGG01000002.1"/>
</dbReference>
<dbReference type="PROSITE" id="PS51257">
    <property type="entry name" value="PROKAR_LIPOPROTEIN"/>
    <property type="match status" value="1"/>
</dbReference>
<sequence length="343" mass="38575">MKKTILALTALVILASCKKPTETISTNPEEISLSPDIDLEITGSSLATQPAYQPSANYSYLGYGYDVADVFNHVSSVRAPVVDIVSFVKNREYAVNKNNGTSGSWTTFNATSALNLAEKFSNATPATNGLQVYGNTLRNVFPQANVFDKKYIYGYYSQYFIRRTFTFYPEEDVNNFLSETFKSDLLVLDDAALVKKYGTHVMAGVMIGSTLDVFYQAETNKGNREAVALEGLRYAMKRTFGLPTGYLDDVVLTDLHGNSKAKIFYQSRGGDRTKLVEELIKERRFVNLTNWMASRNEETYTFIAPSEDRLTPLHAYVTDPVRKERLKNFILQYLKEKAVTLSN</sequence>
<evidence type="ECO:0000313" key="1">
    <source>
        <dbReference type="EMBL" id="SEQ95093.1"/>
    </source>
</evidence>
<evidence type="ECO:0000313" key="2">
    <source>
        <dbReference type="Proteomes" id="UP000199572"/>
    </source>
</evidence>
<dbReference type="EMBL" id="FOGG01000002">
    <property type="protein sequence ID" value="SEQ95093.1"/>
    <property type="molecule type" value="Genomic_DNA"/>
</dbReference>
<accession>A0A1H9K847</accession>
<organism evidence="1 2">
    <name type="scientific">Pedobacter rhizosphaerae</name>
    <dbReference type="NCBI Taxonomy" id="390241"/>
    <lineage>
        <taxon>Bacteria</taxon>
        <taxon>Pseudomonadati</taxon>
        <taxon>Bacteroidota</taxon>
        <taxon>Sphingobacteriia</taxon>
        <taxon>Sphingobacteriales</taxon>
        <taxon>Sphingobacteriaceae</taxon>
        <taxon>Pedobacter</taxon>
    </lineage>
</organism>
<dbReference type="OrthoDB" id="1038436at2"/>